<dbReference type="EnsemblPlants" id="evm.model.08.798">
    <property type="protein sequence ID" value="cds.evm.model.08.798"/>
    <property type="gene ID" value="evm.TU.08.798"/>
</dbReference>
<sequence>MAKPLSSKRKELSESSRSCNTMSGQLRGAYRSARMSLYGRPRLGHKLVNQKVTFRPRKGPFGQGSLTSARRVCTKADLHLQRLASTYKAWPKAGHH</sequence>
<keyword evidence="3" id="KW-1185">Reference proteome</keyword>
<organism evidence="2 3">
    <name type="scientific">Cannabis sativa</name>
    <name type="common">Hemp</name>
    <name type="synonym">Marijuana</name>
    <dbReference type="NCBI Taxonomy" id="3483"/>
    <lineage>
        <taxon>Eukaryota</taxon>
        <taxon>Viridiplantae</taxon>
        <taxon>Streptophyta</taxon>
        <taxon>Embryophyta</taxon>
        <taxon>Tracheophyta</taxon>
        <taxon>Spermatophyta</taxon>
        <taxon>Magnoliopsida</taxon>
        <taxon>eudicotyledons</taxon>
        <taxon>Gunneridae</taxon>
        <taxon>Pentapetalae</taxon>
        <taxon>rosids</taxon>
        <taxon>fabids</taxon>
        <taxon>Rosales</taxon>
        <taxon>Cannabaceae</taxon>
        <taxon>Cannabis</taxon>
    </lineage>
</organism>
<evidence type="ECO:0000313" key="3">
    <source>
        <dbReference type="Proteomes" id="UP000596661"/>
    </source>
</evidence>
<reference evidence="2" key="2">
    <citation type="submission" date="2021-03" db="UniProtKB">
        <authorList>
            <consortium name="EnsemblPlants"/>
        </authorList>
    </citation>
    <scope>IDENTIFICATION</scope>
</reference>
<evidence type="ECO:0000313" key="2">
    <source>
        <dbReference type="EnsemblPlants" id="cds.evm.model.08.798"/>
    </source>
</evidence>
<dbReference type="EMBL" id="UZAU01000693">
    <property type="status" value="NOT_ANNOTATED_CDS"/>
    <property type="molecule type" value="Genomic_DNA"/>
</dbReference>
<dbReference type="Proteomes" id="UP000596661">
    <property type="component" value="Chromosome 8"/>
</dbReference>
<accession>A0A803QCE3</accession>
<protein>
    <submittedName>
        <fullName evidence="2">Uncharacterized protein</fullName>
    </submittedName>
</protein>
<feature type="region of interest" description="Disordered" evidence="1">
    <location>
        <begin position="1"/>
        <end position="26"/>
    </location>
</feature>
<proteinExistence type="predicted"/>
<evidence type="ECO:0000256" key="1">
    <source>
        <dbReference type="SAM" id="MobiDB-lite"/>
    </source>
</evidence>
<name>A0A803QCE3_CANSA</name>
<dbReference type="Gramene" id="evm.model.08.798">
    <property type="protein sequence ID" value="cds.evm.model.08.798"/>
    <property type="gene ID" value="evm.TU.08.798"/>
</dbReference>
<dbReference type="AlphaFoldDB" id="A0A803QCE3"/>
<reference evidence="2" key="1">
    <citation type="submission" date="2018-11" db="EMBL/GenBank/DDBJ databases">
        <authorList>
            <person name="Grassa J C."/>
        </authorList>
    </citation>
    <scope>NUCLEOTIDE SEQUENCE [LARGE SCALE GENOMIC DNA]</scope>
</reference>